<keyword evidence="2" id="KW-1185">Reference proteome</keyword>
<protein>
    <submittedName>
        <fullName evidence="1">Uncharacterized protein</fullName>
    </submittedName>
</protein>
<dbReference type="AlphaFoldDB" id="A0A5N6E6Z4"/>
<evidence type="ECO:0000313" key="2">
    <source>
        <dbReference type="Proteomes" id="UP000326799"/>
    </source>
</evidence>
<organism evidence="1 2">
    <name type="scientific">Aspergillus novoparasiticus</name>
    <dbReference type="NCBI Taxonomy" id="986946"/>
    <lineage>
        <taxon>Eukaryota</taxon>
        <taxon>Fungi</taxon>
        <taxon>Dikarya</taxon>
        <taxon>Ascomycota</taxon>
        <taxon>Pezizomycotina</taxon>
        <taxon>Eurotiomycetes</taxon>
        <taxon>Eurotiomycetidae</taxon>
        <taxon>Eurotiales</taxon>
        <taxon>Aspergillaceae</taxon>
        <taxon>Aspergillus</taxon>
        <taxon>Aspergillus subgen. Circumdati</taxon>
    </lineage>
</organism>
<evidence type="ECO:0000313" key="1">
    <source>
        <dbReference type="EMBL" id="KAB8213138.1"/>
    </source>
</evidence>
<gene>
    <name evidence="1" type="ORF">BDV33DRAFT_210487</name>
</gene>
<name>A0A5N6E6Z4_9EURO</name>
<accession>A0A5N6E6Z4</accession>
<sequence>MPVPVPRMIFPRRSTGGIPGPVDPHGRTAAAAGAGPRVERARFIFMPGSGEPGGAGVDAADAVPEGPVRPVLRVLGVRDAAEHMPPVGNGGLGAVCASRCDDPNDGGDAVRAMGVAGAAIVGAAAAGIRGGLAGCGAGEGAFWAGDGRGQGPAQSVIRVVLLAAADIYRA</sequence>
<proteinExistence type="predicted"/>
<reference evidence="1 2" key="1">
    <citation type="submission" date="2019-04" db="EMBL/GenBank/DDBJ databases">
        <title>Fungal friends and foes A comparative genomics study of 23 Aspergillus species from section Flavi.</title>
        <authorList>
            <consortium name="DOE Joint Genome Institute"/>
            <person name="Kjaerbolling I."/>
            <person name="Vesth T.C."/>
            <person name="Frisvad J.C."/>
            <person name="Nybo J.L."/>
            <person name="Theobald S."/>
            <person name="Kildgaard S."/>
            <person name="Petersen T.I."/>
            <person name="Kuo A."/>
            <person name="Sato A."/>
            <person name="Lyhne E.K."/>
            <person name="Kogle M.E."/>
            <person name="Wiebenga A."/>
            <person name="Kun R.S."/>
            <person name="Lubbers R.J."/>
            <person name="Makela M.R."/>
            <person name="Barry K."/>
            <person name="Chovatia M."/>
            <person name="Clum A."/>
            <person name="Daum C."/>
            <person name="Haridas S."/>
            <person name="He G."/>
            <person name="LaButti K."/>
            <person name="Lipzen A."/>
            <person name="Mondo S."/>
            <person name="Pangilinan J."/>
            <person name="Riley R."/>
            <person name="Salamov A."/>
            <person name="Simmons B.A."/>
            <person name="Magnuson J.K."/>
            <person name="Henrissat B."/>
            <person name="Mortensen U.H."/>
            <person name="Larsen T.O."/>
            <person name="De vries R.P."/>
            <person name="Grigoriev I.V."/>
            <person name="Machida M."/>
            <person name="Baker S.E."/>
            <person name="Andersen M.R."/>
        </authorList>
    </citation>
    <scope>NUCLEOTIDE SEQUENCE [LARGE SCALE GENOMIC DNA]</scope>
    <source>
        <strain evidence="1 2">CBS 126849</strain>
    </source>
</reference>
<dbReference type="Proteomes" id="UP000326799">
    <property type="component" value="Unassembled WGS sequence"/>
</dbReference>
<dbReference type="EMBL" id="ML733687">
    <property type="protein sequence ID" value="KAB8213138.1"/>
    <property type="molecule type" value="Genomic_DNA"/>
</dbReference>